<dbReference type="OrthoDB" id="1934233at2759"/>
<evidence type="ECO:0000313" key="1">
    <source>
        <dbReference type="EMBL" id="KMS96203.1"/>
    </source>
</evidence>
<keyword evidence="2" id="KW-1185">Reference proteome</keyword>
<protein>
    <submittedName>
        <fullName evidence="1">Uncharacterized protein</fullName>
    </submittedName>
</protein>
<organism evidence="1 2">
    <name type="scientific">Beta vulgaris subsp. vulgaris</name>
    <name type="common">Beet</name>
    <dbReference type="NCBI Taxonomy" id="3555"/>
    <lineage>
        <taxon>Eukaryota</taxon>
        <taxon>Viridiplantae</taxon>
        <taxon>Streptophyta</taxon>
        <taxon>Embryophyta</taxon>
        <taxon>Tracheophyta</taxon>
        <taxon>Spermatophyta</taxon>
        <taxon>Magnoliopsida</taxon>
        <taxon>eudicotyledons</taxon>
        <taxon>Gunneridae</taxon>
        <taxon>Pentapetalae</taxon>
        <taxon>Caryophyllales</taxon>
        <taxon>Chenopodiaceae</taxon>
        <taxon>Betoideae</taxon>
        <taxon>Beta</taxon>
    </lineage>
</organism>
<sequence>MMIKKKKVGFPFGDFGSKPVKPVTQEEPKNVVDGMAIDALERFGIREEQKFPFLGKDRRDAKRRLPGDAGYDPRTLYLPPHFLNKLTGGQVNILTFNNAW</sequence>
<name>A0A0J8B8B1_BETVV</name>
<dbReference type="EMBL" id="KQ090400">
    <property type="protein sequence ID" value="KMS96203.1"/>
    <property type="molecule type" value="Genomic_DNA"/>
</dbReference>
<dbReference type="Proteomes" id="UP000035740">
    <property type="component" value="Unassembled WGS sequence"/>
</dbReference>
<evidence type="ECO:0000313" key="2">
    <source>
        <dbReference type="Proteomes" id="UP000035740"/>
    </source>
</evidence>
<gene>
    <name evidence="1" type="ORF">BVRB_001130</name>
</gene>
<dbReference type="AlphaFoldDB" id="A0A0J8B8B1"/>
<dbReference type="Gramene" id="KMS96203">
    <property type="protein sequence ID" value="KMS96203"/>
    <property type="gene ID" value="BVRB_001130"/>
</dbReference>
<accession>A0A0J8B8B1</accession>
<reference evidence="1 2" key="1">
    <citation type="journal article" date="2014" name="Nature">
        <title>The genome of the recently domesticated crop plant sugar beet (Beta vulgaris).</title>
        <authorList>
            <person name="Dohm J.C."/>
            <person name="Minoche A.E."/>
            <person name="Holtgrawe D."/>
            <person name="Capella-Gutierrez S."/>
            <person name="Zakrzewski F."/>
            <person name="Tafer H."/>
            <person name="Rupp O."/>
            <person name="Sorensen T.R."/>
            <person name="Stracke R."/>
            <person name="Reinhardt R."/>
            <person name="Goesmann A."/>
            <person name="Kraft T."/>
            <person name="Schulz B."/>
            <person name="Stadler P.F."/>
            <person name="Schmidt T."/>
            <person name="Gabaldon T."/>
            <person name="Lehrach H."/>
            <person name="Weisshaar B."/>
            <person name="Himmelbauer H."/>
        </authorList>
    </citation>
    <scope>NUCLEOTIDE SEQUENCE [LARGE SCALE GENOMIC DNA]</scope>
    <source>
        <tissue evidence="1">Taproot</tissue>
    </source>
</reference>
<proteinExistence type="predicted"/>
<dbReference type="eggNOG" id="KOG0217">
    <property type="taxonomic scope" value="Eukaryota"/>
</dbReference>